<evidence type="ECO:0000256" key="6">
    <source>
        <dbReference type="ARBA" id="ARBA00023015"/>
    </source>
</evidence>
<evidence type="ECO:0000256" key="4">
    <source>
        <dbReference type="ARBA" id="ARBA00022833"/>
    </source>
</evidence>
<feature type="region of interest" description="Disordered" evidence="8">
    <location>
        <begin position="449"/>
        <end position="477"/>
    </location>
</feature>
<dbReference type="AlphaFoldDB" id="A0A7S4K6G2"/>
<evidence type="ECO:0000256" key="2">
    <source>
        <dbReference type="ARBA" id="ARBA00022723"/>
    </source>
</evidence>
<proteinExistence type="inferred from homology"/>
<dbReference type="GO" id="GO:0006325">
    <property type="term" value="P:chromatin organization"/>
    <property type="evidence" value="ECO:0007669"/>
    <property type="project" value="UniProtKB-KW"/>
</dbReference>
<name>A0A7S4K6G2_9STRA</name>
<dbReference type="PANTHER" id="PTHR22597:SF0">
    <property type="entry name" value="POLYCOMB PROTEIN SUZ12"/>
    <property type="match status" value="1"/>
</dbReference>
<dbReference type="Pfam" id="PF09733">
    <property type="entry name" value="VEFS-Box"/>
    <property type="match status" value="1"/>
</dbReference>
<dbReference type="InterPro" id="IPR019135">
    <property type="entry name" value="Polycomb_protein_VEFS-Box"/>
</dbReference>
<evidence type="ECO:0000313" key="11">
    <source>
        <dbReference type="EMBL" id="CAE2285452.1"/>
    </source>
</evidence>
<dbReference type="CDD" id="cd21553">
    <property type="entry name" value="VEFS-box_EMF2-like"/>
    <property type="match status" value="1"/>
</dbReference>
<reference evidence="11" key="1">
    <citation type="submission" date="2021-01" db="EMBL/GenBank/DDBJ databases">
        <authorList>
            <person name="Corre E."/>
            <person name="Pelletier E."/>
            <person name="Niang G."/>
            <person name="Scheremetjew M."/>
            <person name="Finn R."/>
            <person name="Kale V."/>
            <person name="Holt S."/>
            <person name="Cochrane G."/>
            <person name="Meng A."/>
            <person name="Brown T."/>
            <person name="Cohen L."/>
        </authorList>
    </citation>
    <scope>NUCLEOTIDE SEQUENCE</scope>
    <source>
        <strain evidence="11">Isolate 1302-5</strain>
    </source>
</reference>
<organism evidence="11">
    <name type="scientific">Odontella aurita</name>
    <dbReference type="NCBI Taxonomy" id="265563"/>
    <lineage>
        <taxon>Eukaryota</taxon>
        <taxon>Sar</taxon>
        <taxon>Stramenopiles</taxon>
        <taxon>Ochrophyta</taxon>
        <taxon>Bacillariophyta</taxon>
        <taxon>Mediophyceae</taxon>
        <taxon>Biddulphiophycidae</taxon>
        <taxon>Eupodiscales</taxon>
        <taxon>Odontellaceae</taxon>
        <taxon>Odontella</taxon>
    </lineage>
</organism>
<evidence type="ECO:0000256" key="8">
    <source>
        <dbReference type="SAM" id="MobiDB-lite"/>
    </source>
</evidence>
<feature type="domain" description="Polycomb protein SUZ12-like zinc finger" evidence="10">
    <location>
        <begin position="174"/>
        <end position="236"/>
    </location>
</feature>
<evidence type="ECO:0000256" key="3">
    <source>
        <dbReference type="ARBA" id="ARBA00022771"/>
    </source>
</evidence>
<dbReference type="InterPro" id="IPR057540">
    <property type="entry name" value="Znf_SUZ12"/>
</dbReference>
<gene>
    <name evidence="11" type="ORF">OAUR00152_LOCUS40086</name>
</gene>
<sequence>MDFTNLYEQPCVLAKQIEFRWFHSKLMGEGVVANDYGQRRRLCHNMPFLRRTLAYTRPQASQKRSRGRIPAANAHRRKHRKFDLLLGLFHHQCPSAKRHVSPMHHNDASSEVDCGVREKVSSGRGKIHGIAFPSSVRMKQRKQKEATVSLLVLGKTARASTGGSKKLSALHQPRKVFFHYFHVRTDNVPAVNIEMREDARCPFCFFDPCTYHGLMIHCSTVHSERLSFKQMKDDKGDLHLAVHSKPFWPPYEPQHKEHLVDFVFIRRDKQLCFPSPPFANIPSHKIAKLDSNERKKRVRLLEMQAAGQETVSRYTHCDRFPVRQYYHSRTKLPMLDNEWEEDSDEEPDDSWLHRMGEVLMDDFDDVMGTEKVFMKIWNMFMKSHIITADKDFPQKCTEFVSAHGRKLVRLNLRQNLMLHLFNLWDSRLLSPSHILSCISAYDSIQETVDTTKRSGSSNHLSPGSPKKRGRHLDLERI</sequence>
<keyword evidence="6" id="KW-0805">Transcription regulation</keyword>
<dbReference type="GO" id="GO:0005634">
    <property type="term" value="C:nucleus"/>
    <property type="evidence" value="ECO:0007669"/>
    <property type="project" value="UniProtKB-ARBA"/>
</dbReference>
<keyword evidence="7" id="KW-0804">Transcription</keyword>
<comment type="similarity">
    <text evidence="1">Belongs to the VEFS (VRN2-EMF2-FIS2-SU(Z)12) family.</text>
</comment>
<keyword evidence="5" id="KW-0156">Chromatin regulator</keyword>
<feature type="domain" description="Polycomb protein VEFS-Box" evidence="9">
    <location>
        <begin position="320"/>
        <end position="433"/>
    </location>
</feature>
<evidence type="ECO:0000256" key="5">
    <source>
        <dbReference type="ARBA" id="ARBA00022853"/>
    </source>
</evidence>
<dbReference type="EMBL" id="HBKQ01058704">
    <property type="protein sequence ID" value="CAE2285452.1"/>
    <property type="molecule type" value="Transcribed_RNA"/>
</dbReference>
<keyword evidence="2" id="KW-0479">Metal-binding</keyword>
<dbReference type="PANTHER" id="PTHR22597">
    <property type="entry name" value="POLYCOMB GROUP PROTEIN"/>
    <property type="match status" value="1"/>
</dbReference>
<dbReference type="GO" id="GO:0008270">
    <property type="term" value="F:zinc ion binding"/>
    <property type="evidence" value="ECO:0007669"/>
    <property type="project" value="UniProtKB-KW"/>
</dbReference>
<keyword evidence="4" id="KW-0862">Zinc</keyword>
<dbReference type="Pfam" id="PF23320">
    <property type="entry name" value="Zn_SUZ12"/>
    <property type="match status" value="1"/>
</dbReference>
<protein>
    <recommendedName>
        <fullName evidence="12">Polycomb protein VEFS-Box domain-containing protein</fullName>
    </recommendedName>
</protein>
<evidence type="ECO:0000256" key="1">
    <source>
        <dbReference type="ARBA" id="ARBA00007416"/>
    </source>
</evidence>
<evidence type="ECO:0000259" key="10">
    <source>
        <dbReference type="Pfam" id="PF23320"/>
    </source>
</evidence>
<dbReference type="GO" id="GO:0031490">
    <property type="term" value="F:chromatin DNA binding"/>
    <property type="evidence" value="ECO:0007669"/>
    <property type="project" value="TreeGrafter"/>
</dbReference>
<evidence type="ECO:0008006" key="12">
    <source>
        <dbReference type="Google" id="ProtNLM"/>
    </source>
</evidence>
<keyword evidence="3" id="KW-0863">Zinc-finger</keyword>
<accession>A0A7S4K6G2</accession>
<evidence type="ECO:0000256" key="7">
    <source>
        <dbReference type="ARBA" id="ARBA00023163"/>
    </source>
</evidence>
<evidence type="ECO:0000259" key="9">
    <source>
        <dbReference type="Pfam" id="PF09733"/>
    </source>
</evidence>
<feature type="compositionally biased region" description="Polar residues" evidence="8">
    <location>
        <begin position="449"/>
        <end position="461"/>
    </location>
</feature>